<organism evidence="4">
    <name type="scientific">Nippostrongylus brasiliensis</name>
    <name type="common">Rat hookworm</name>
    <dbReference type="NCBI Taxonomy" id="27835"/>
    <lineage>
        <taxon>Eukaryota</taxon>
        <taxon>Metazoa</taxon>
        <taxon>Ecdysozoa</taxon>
        <taxon>Nematoda</taxon>
        <taxon>Chromadorea</taxon>
        <taxon>Rhabditida</taxon>
        <taxon>Rhabditina</taxon>
        <taxon>Rhabditomorpha</taxon>
        <taxon>Strongyloidea</taxon>
        <taxon>Heligmosomidae</taxon>
        <taxon>Nippostrongylus</taxon>
    </lineage>
</organism>
<sequence>MYAWPRSDEESSSDEETERASVETNLQVNDDQTQLVTSSEGPAPETITSTNQPVASSEGPAPQTFESSPTNSKSSRDEPPAVKKVRLDDVTDVLTTLISETSLVPPAPTADAVSDTQLTVVARPREFQHERVTVSHVEFEKFTKIKPTVCPYYNADLPASKFGKMNAAGYSGVNLFPPHSDRVPKKNEAVSILEAVGPVAIEAFRANNSYDNITELRSQGLVPVIPLRELAPIELQHTAINGLELDAGTRPVLYRVKSLFGSGLKLESVHIELPLPDRLDLHTVLLDQYATNIKTDMRGIDIMQCFPGDLIWVYSLAPTTKFAKTDMVAPTTIEEASLTRASTVWRVARFALIHRELQDTLGFVTQIVSRAYGTFKLCMQGHRVLVEAKKNRLLNPDDMTTLQSNSFVVAPFRPRQLDYMVFCCAPALDKAPELHAHIADLQHFPGPPPVPSRIRLTAEQHRHFVKSKLTPLQFTLFEQHPNLVIRFLEPIYGTTCGVIAACAAEASDNLIQNTVWSSPDINAYPIMLNFRIPTSNRTGWAIGRHIQGAYQTDLLKARITDISIDNRWANITAEVLLGDTTRFRTYILESKTQRIAVGTALYSADDRANPVLAMLENSLMSRTFEPNSVSWDAARSILAGDIELLVPNAPELASISVTVSDSVYELNSDQVNAINWFHKESPILVIDSAYGAGKSLCTAVMAEGAVEKGKIVLIAAVQNSALDVICAKLAE</sequence>
<dbReference type="AlphaFoldDB" id="A0A0N4YVJ0"/>
<proteinExistence type="predicted"/>
<evidence type="ECO:0000313" key="2">
    <source>
        <dbReference type="EMBL" id="VDL85009.1"/>
    </source>
</evidence>
<feature type="region of interest" description="Disordered" evidence="1">
    <location>
        <begin position="1"/>
        <end position="82"/>
    </location>
</feature>
<evidence type="ECO:0000256" key="1">
    <source>
        <dbReference type="SAM" id="MobiDB-lite"/>
    </source>
</evidence>
<dbReference type="EMBL" id="UYSL01026109">
    <property type="protein sequence ID" value="VDL85009.1"/>
    <property type="molecule type" value="Genomic_DNA"/>
</dbReference>
<gene>
    <name evidence="2" type="ORF">NBR_LOCUS21263</name>
</gene>
<dbReference type="WBParaSite" id="NBR_0002126201-mRNA-1">
    <property type="protein sequence ID" value="NBR_0002126201-mRNA-1"/>
    <property type="gene ID" value="NBR_0002126201"/>
</dbReference>
<accession>A0A0N4YVJ0</accession>
<dbReference type="OMA" id="RWANITA"/>
<protein>
    <submittedName>
        <fullName evidence="4">Probable helicase senataxin (inferred by orthology to a human protein)</fullName>
    </submittedName>
</protein>
<name>A0A0N4YVJ0_NIPBR</name>
<dbReference type="Proteomes" id="UP000271162">
    <property type="component" value="Unassembled WGS sequence"/>
</dbReference>
<feature type="compositionally biased region" description="Polar residues" evidence="1">
    <location>
        <begin position="64"/>
        <end position="73"/>
    </location>
</feature>
<keyword evidence="3" id="KW-1185">Reference proteome</keyword>
<evidence type="ECO:0000313" key="4">
    <source>
        <dbReference type="WBParaSite" id="NBR_0002126201-mRNA-1"/>
    </source>
</evidence>
<evidence type="ECO:0000313" key="3">
    <source>
        <dbReference type="Proteomes" id="UP000271162"/>
    </source>
</evidence>
<feature type="compositionally biased region" description="Polar residues" evidence="1">
    <location>
        <begin position="22"/>
        <end position="55"/>
    </location>
</feature>
<reference evidence="4" key="1">
    <citation type="submission" date="2017-02" db="UniProtKB">
        <authorList>
            <consortium name="WormBaseParasite"/>
        </authorList>
    </citation>
    <scope>IDENTIFICATION</scope>
</reference>
<dbReference type="Gene3D" id="3.40.50.300">
    <property type="entry name" value="P-loop containing nucleotide triphosphate hydrolases"/>
    <property type="match status" value="1"/>
</dbReference>
<reference evidence="2 3" key="2">
    <citation type="submission" date="2018-11" db="EMBL/GenBank/DDBJ databases">
        <authorList>
            <consortium name="Pathogen Informatics"/>
        </authorList>
    </citation>
    <scope>NUCLEOTIDE SEQUENCE [LARGE SCALE GENOMIC DNA]</scope>
</reference>
<dbReference type="InterPro" id="IPR027417">
    <property type="entry name" value="P-loop_NTPase"/>
</dbReference>